<dbReference type="GO" id="GO:0004519">
    <property type="term" value="F:endonuclease activity"/>
    <property type="evidence" value="ECO:0007669"/>
    <property type="project" value="InterPro"/>
</dbReference>
<dbReference type="STRING" id="349163.Acry_0699"/>
<dbReference type="Proteomes" id="UP000000245">
    <property type="component" value="Chromosome"/>
</dbReference>
<evidence type="ECO:0000313" key="3">
    <source>
        <dbReference type="EMBL" id="ABQ29920.1"/>
    </source>
</evidence>
<protein>
    <submittedName>
        <fullName evidence="3">Nuclease of the RecB family-like protein</fullName>
    </submittedName>
</protein>
<dbReference type="AlphaFoldDB" id="A5FWD8"/>
<dbReference type="KEGG" id="acr:Acry_0699"/>
<dbReference type="HOGENOM" id="CLU_1084534_0_0_5"/>
<proteinExistence type="predicted"/>
<feature type="domain" description="Endonuclease NucS C-terminal" evidence="2">
    <location>
        <begin position="153"/>
        <end position="219"/>
    </location>
</feature>
<evidence type="ECO:0000259" key="2">
    <source>
        <dbReference type="Pfam" id="PF01939"/>
    </source>
</evidence>
<dbReference type="InterPro" id="IPR011856">
    <property type="entry name" value="tRNA_endonuc-like_dom_sf"/>
</dbReference>
<dbReference type="Pfam" id="PF01939">
    <property type="entry name" value="NucS_C"/>
    <property type="match status" value="1"/>
</dbReference>
<reference evidence="3 4" key="1">
    <citation type="submission" date="2007-05" db="EMBL/GenBank/DDBJ databases">
        <title>Complete sequence of chromosome of Acidiphilium cryptum JF-5.</title>
        <authorList>
            <consortium name="US DOE Joint Genome Institute"/>
            <person name="Copeland A."/>
            <person name="Lucas S."/>
            <person name="Lapidus A."/>
            <person name="Barry K."/>
            <person name="Detter J.C."/>
            <person name="Glavina del Rio T."/>
            <person name="Hammon N."/>
            <person name="Israni S."/>
            <person name="Dalin E."/>
            <person name="Tice H."/>
            <person name="Pitluck S."/>
            <person name="Sims D."/>
            <person name="Brettin T."/>
            <person name="Bruce D."/>
            <person name="Han C."/>
            <person name="Schmutz J."/>
            <person name="Larimer F."/>
            <person name="Land M."/>
            <person name="Hauser L."/>
            <person name="Kyrpides N."/>
            <person name="Kim E."/>
            <person name="Magnuson T."/>
            <person name="Richardson P."/>
        </authorList>
    </citation>
    <scope>NUCLEOTIDE SEQUENCE [LARGE SCALE GENOMIC DNA]</scope>
    <source>
        <strain evidence="3 4">JF-5</strain>
    </source>
</reference>
<dbReference type="eggNOG" id="COG1637">
    <property type="taxonomic scope" value="Bacteria"/>
</dbReference>
<organism evidence="3 4">
    <name type="scientific">Acidiphilium cryptum (strain JF-5)</name>
    <dbReference type="NCBI Taxonomy" id="349163"/>
    <lineage>
        <taxon>Bacteria</taxon>
        <taxon>Pseudomonadati</taxon>
        <taxon>Pseudomonadota</taxon>
        <taxon>Alphaproteobacteria</taxon>
        <taxon>Acetobacterales</taxon>
        <taxon>Acidocellaceae</taxon>
        <taxon>Acidiphilium</taxon>
    </lineage>
</organism>
<name>A5FWD8_ACICJ</name>
<evidence type="ECO:0000313" key="4">
    <source>
        <dbReference type="Proteomes" id="UP000000245"/>
    </source>
</evidence>
<dbReference type="EMBL" id="CP000697">
    <property type="protein sequence ID" value="ABQ29920.1"/>
    <property type="molecule type" value="Genomic_DNA"/>
</dbReference>
<dbReference type="CDD" id="cd22341">
    <property type="entry name" value="NucS-like"/>
    <property type="match status" value="1"/>
</dbReference>
<keyword evidence="4" id="KW-1185">Reference proteome</keyword>
<dbReference type="InterPro" id="IPR002793">
    <property type="entry name" value="Endonuclease_NucS"/>
</dbReference>
<accession>A5FWD8</accession>
<dbReference type="InterPro" id="IPR048301">
    <property type="entry name" value="NucS_C"/>
</dbReference>
<evidence type="ECO:0000256" key="1">
    <source>
        <dbReference type="ARBA" id="ARBA00023125"/>
    </source>
</evidence>
<gene>
    <name evidence="3" type="ordered locus">Acry_0699</name>
</gene>
<dbReference type="Gene3D" id="3.40.1350.10">
    <property type="match status" value="1"/>
</dbReference>
<dbReference type="GO" id="GO:0003677">
    <property type="term" value="F:DNA binding"/>
    <property type="evidence" value="ECO:0007669"/>
    <property type="project" value="UniProtKB-KW"/>
</dbReference>
<keyword evidence="1" id="KW-0238">DNA-binding</keyword>
<sequence length="248" mass="27836">MIVVHWLASATSGACRDRKMPVQRHIVVIPREDGGVELFPLKEWLRRNPEETPSGLDPTMSTSHQLRSGLRRMGWTMQQTPTEIRLVKPGAETLDIVDEVLGSDEDFQDNVGSAAFSLEYQLRDFLAANLAQVAVNGVHLRLYVDLTGREGIEYPTAVGPIDILAVDEKGSFFVFELKRANSHDHAVGQVARYMGWIRQTIGKDRDVFGVIVAKAISEKLRYAASVVPNLYLFEYDVEFHLRSANKIV</sequence>